<dbReference type="InterPro" id="IPR003265">
    <property type="entry name" value="HhH-GPD_domain"/>
</dbReference>
<dbReference type="Proteomes" id="UP000233440">
    <property type="component" value="Unassembled WGS sequence"/>
</dbReference>
<keyword evidence="4" id="KW-0227">DNA damage</keyword>
<dbReference type="EMBL" id="PIQO01000014">
    <property type="protein sequence ID" value="PKR83888.1"/>
    <property type="molecule type" value="Genomic_DNA"/>
</dbReference>
<feature type="domain" description="HhH-GPD" evidence="6">
    <location>
        <begin position="57"/>
        <end position="209"/>
    </location>
</feature>
<sequence>MGKGLEQELTYLFNIHEEQTKEICKRDVKMKQLVSLIGDIKLNVNKNNFEQLVTSIIGQQLSAKTAALIISRLRNLVEGQINITSIEVLEDEQLRNLGISLRKVSFIRDLCSRIKSNLFDVEQLHSYSNSEVIEILTEVKGIGVWTAQMFLIFSLGRLDVLPLGDQGLQRASLWLYSQSDKNGIEVLEDSSKMWKPFYTIPCLYLWKAVDLNLLSKSSNIEGNY</sequence>
<dbReference type="PANTHER" id="PTHR43003">
    <property type="entry name" value="DNA-3-METHYLADENINE GLYCOSYLASE"/>
    <property type="match status" value="1"/>
</dbReference>
<dbReference type="GO" id="GO:0043916">
    <property type="term" value="F:DNA-7-methylguanine glycosylase activity"/>
    <property type="evidence" value="ECO:0007669"/>
    <property type="project" value="TreeGrafter"/>
</dbReference>
<dbReference type="AlphaFoldDB" id="A0A2N3LGY2"/>
<name>A0A2N3LGY2_9BACI</name>
<comment type="catalytic activity">
    <reaction evidence="1">
        <text>Hydrolysis of alkylated DNA, releasing 3-methyladenine, 3-methylguanine, 7-methylguanine and 7-methyladenine.</text>
        <dbReference type="EC" id="3.2.2.21"/>
    </reaction>
</comment>
<dbReference type="GO" id="GO:0006285">
    <property type="term" value="P:base-excision repair, AP site formation"/>
    <property type="evidence" value="ECO:0007669"/>
    <property type="project" value="TreeGrafter"/>
</dbReference>
<dbReference type="EC" id="3.2.2.21" evidence="3"/>
<dbReference type="SUPFAM" id="SSF48150">
    <property type="entry name" value="DNA-glycosylase"/>
    <property type="match status" value="1"/>
</dbReference>
<dbReference type="OrthoDB" id="9785929at2"/>
<evidence type="ECO:0000256" key="2">
    <source>
        <dbReference type="ARBA" id="ARBA00010817"/>
    </source>
</evidence>
<evidence type="ECO:0000256" key="1">
    <source>
        <dbReference type="ARBA" id="ARBA00000086"/>
    </source>
</evidence>
<keyword evidence="8" id="KW-1185">Reference proteome</keyword>
<evidence type="ECO:0000313" key="7">
    <source>
        <dbReference type="EMBL" id="PKR83888.1"/>
    </source>
</evidence>
<gene>
    <name evidence="7" type="ORF">CWO92_16660</name>
</gene>
<dbReference type="FunFam" id="1.10.340.30:FF:000004">
    <property type="entry name" value="DNA-3-methyladenine glycosylase II"/>
    <property type="match status" value="1"/>
</dbReference>
<protein>
    <recommendedName>
        <fullName evidence="3">DNA-3-methyladenine glycosylase II</fullName>
        <ecNumber evidence="3">3.2.2.21</ecNumber>
    </recommendedName>
</protein>
<proteinExistence type="inferred from homology"/>
<evidence type="ECO:0000313" key="8">
    <source>
        <dbReference type="Proteomes" id="UP000233440"/>
    </source>
</evidence>
<dbReference type="PANTHER" id="PTHR43003:SF5">
    <property type="entry name" value="DNA-3-METHYLADENINE GLYCOSYLASE"/>
    <property type="match status" value="1"/>
</dbReference>
<dbReference type="GO" id="GO:0032993">
    <property type="term" value="C:protein-DNA complex"/>
    <property type="evidence" value="ECO:0007669"/>
    <property type="project" value="TreeGrafter"/>
</dbReference>
<evidence type="ECO:0000256" key="5">
    <source>
        <dbReference type="ARBA" id="ARBA00023204"/>
    </source>
</evidence>
<dbReference type="GO" id="GO:0032131">
    <property type="term" value="F:alkylated DNA binding"/>
    <property type="evidence" value="ECO:0007669"/>
    <property type="project" value="TreeGrafter"/>
</dbReference>
<dbReference type="SMART" id="SM00478">
    <property type="entry name" value="ENDO3c"/>
    <property type="match status" value="1"/>
</dbReference>
<dbReference type="GO" id="GO:0006307">
    <property type="term" value="P:DNA alkylation repair"/>
    <property type="evidence" value="ECO:0007669"/>
    <property type="project" value="TreeGrafter"/>
</dbReference>
<reference evidence="7 8" key="1">
    <citation type="submission" date="2017-11" db="EMBL/GenBank/DDBJ databases">
        <title>Bacillus camelliae sp. nov., isolated from pu'er tea.</title>
        <authorList>
            <person name="Niu L."/>
        </authorList>
    </citation>
    <scope>NUCLEOTIDE SEQUENCE [LARGE SCALE GENOMIC DNA]</scope>
    <source>
        <strain evidence="7 8">7578-1</strain>
    </source>
</reference>
<evidence type="ECO:0000259" key="6">
    <source>
        <dbReference type="SMART" id="SM00478"/>
    </source>
</evidence>
<dbReference type="InterPro" id="IPR011257">
    <property type="entry name" value="DNA_glycosylase"/>
</dbReference>
<evidence type="ECO:0000256" key="4">
    <source>
        <dbReference type="ARBA" id="ARBA00022763"/>
    </source>
</evidence>
<keyword evidence="5" id="KW-0234">DNA repair</keyword>
<dbReference type="GO" id="GO:0005737">
    <property type="term" value="C:cytoplasm"/>
    <property type="evidence" value="ECO:0007669"/>
    <property type="project" value="TreeGrafter"/>
</dbReference>
<dbReference type="Gene3D" id="1.10.340.30">
    <property type="entry name" value="Hypothetical protein, domain 2"/>
    <property type="match status" value="1"/>
</dbReference>
<dbReference type="Gene3D" id="1.10.1670.40">
    <property type="match status" value="1"/>
</dbReference>
<organism evidence="7 8">
    <name type="scientific">Heyndrickxia camelliae</name>
    <dbReference type="NCBI Taxonomy" id="1707093"/>
    <lineage>
        <taxon>Bacteria</taxon>
        <taxon>Bacillati</taxon>
        <taxon>Bacillota</taxon>
        <taxon>Bacilli</taxon>
        <taxon>Bacillales</taxon>
        <taxon>Bacillaceae</taxon>
        <taxon>Heyndrickxia</taxon>
    </lineage>
</organism>
<comment type="similarity">
    <text evidence="2">Belongs to the alkylbase DNA glycosidase AlkA family.</text>
</comment>
<evidence type="ECO:0000256" key="3">
    <source>
        <dbReference type="ARBA" id="ARBA00012000"/>
    </source>
</evidence>
<dbReference type="GO" id="GO:0008725">
    <property type="term" value="F:DNA-3-methyladenine glycosylase activity"/>
    <property type="evidence" value="ECO:0007669"/>
    <property type="project" value="TreeGrafter"/>
</dbReference>
<dbReference type="InterPro" id="IPR051912">
    <property type="entry name" value="Alkylbase_DNA_Glycosylase/TA"/>
</dbReference>
<dbReference type="Pfam" id="PF00730">
    <property type="entry name" value="HhH-GPD"/>
    <property type="match status" value="1"/>
</dbReference>
<accession>A0A2N3LGY2</accession>
<dbReference type="CDD" id="cd00056">
    <property type="entry name" value="ENDO3c"/>
    <property type="match status" value="1"/>
</dbReference>
<comment type="caution">
    <text evidence="7">The sequence shown here is derived from an EMBL/GenBank/DDBJ whole genome shotgun (WGS) entry which is preliminary data.</text>
</comment>